<comment type="similarity">
    <text evidence="1">Belongs to the peptidase C56 family.</text>
</comment>
<evidence type="ECO:0000259" key="2">
    <source>
        <dbReference type="Pfam" id="PF01965"/>
    </source>
</evidence>
<feature type="domain" description="DJ-1/PfpI" evidence="2">
    <location>
        <begin position="4"/>
        <end position="184"/>
    </location>
</feature>
<evidence type="ECO:0000313" key="4">
    <source>
        <dbReference type="Proteomes" id="UP001595974"/>
    </source>
</evidence>
<protein>
    <submittedName>
        <fullName evidence="3">DJ-1/PfpI family protein</fullName>
    </submittedName>
</protein>
<dbReference type="InterPro" id="IPR002818">
    <property type="entry name" value="DJ-1/PfpI"/>
</dbReference>
<dbReference type="InterPro" id="IPR006286">
    <property type="entry name" value="C56_PfpI-like"/>
</dbReference>
<proteinExistence type="inferred from homology"/>
<organism evidence="3 4">
    <name type="scientific">Thauera sinica</name>
    <dbReference type="NCBI Taxonomy" id="2665146"/>
    <lineage>
        <taxon>Bacteria</taxon>
        <taxon>Pseudomonadati</taxon>
        <taxon>Pseudomonadota</taxon>
        <taxon>Betaproteobacteria</taxon>
        <taxon>Rhodocyclales</taxon>
        <taxon>Zoogloeaceae</taxon>
        <taxon>Thauera</taxon>
    </lineage>
</organism>
<dbReference type="PROSITE" id="PS51276">
    <property type="entry name" value="PEPTIDASE_C56_PFPI"/>
    <property type="match status" value="1"/>
</dbReference>
<sequence>MAAKKILMITGDFTEDYETMVPFQALLMAGHTVHAACPGKKAGERVRTAIHDFEGDQTYSEKPGHNFTLNAEFDSLRAEDYDALVIPGGRAPEYLRLNPKVIAAVQHFFTADKPVAAICHGAQLLAAAGVLRGRSCSAYPACAPEVRAAGGEYAEIPIDRATTDGKLVTAPAWPAHPDWLAQFLRVLGTRLEP</sequence>
<dbReference type="PANTHER" id="PTHR42733">
    <property type="entry name" value="DJ-1 PROTEIN"/>
    <property type="match status" value="1"/>
</dbReference>
<dbReference type="PANTHER" id="PTHR42733:SF2">
    <property type="entry name" value="DJ-1_THIJ_PFPI FAMILY PROTEIN"/>
    <property type="match status" value="1"/>
</dbReference>
<evidence type="ECO:0000313" key="3">
    <source>
        <dbReference type="EMBL" id="MFC5771657.1"/>
    </source>
</evidence>
<name>A0ABW1AWU5_9RHOO</name>
<reference evidence="4" key="1">
    <citation type="journal article" date="2019" name="Int. J. Syst. Evol. Microbiol.">
        <title>The Global Catalogue of Microorganisms (GCM) 10K type strain sequencing project: providing services to taxonomists for standard genome sequencing and annotation.</title>
        <authorList>
            <consortium name="The Broad Institute Genomics Platform"/>
            <consortium name="The Broad Institute Genome Sequencing Center for Infectious Disease"/>
            <person name="Wu L."/>
            <person name="Ma J."/>
        </authorList>
    </citation>
    <scope>NUCLEOTIDE SEQUENCE [LARGE SCALE GENOMIC DNA]</scope>
    <source>
        <strain evidence="4">SHR3</strain>
    </source>
</reference>
<gene>
    <name evidence="3" type="ORF">ACFPTN_19950</name>
</gene>
<accession>A0ABW1AWU5</accession>
<dbReference type="Gene3D" id="3.40.50.880">
    <property type="match status" value="1"/>
</dbReference>
<dbReference type="SUPFAM" id="SSF52317">
    <property type="entry name" value="Class I glutamine amidotransferase-like"/>
    <property type="match status" value="1"/>
</dbReference>
<dbReference type="Proteomes" id="UP001595974">
    <property type="component" value="Unassembled WGS sequence"/>
</dbReference>
<comment type="caution">
    <text evidence="3">The sequence shown here is derived from an EMBL/GenBank/DDBJ whole genome shotgun (WGS) entry which is preliminary data.</text>
</comment>
<dbReference type="Pfam" id="PF01965">
    <property type="entry name" value="DJ-1_PfpI"/>
    <property type="match status" value="1"/>
</dbReference>
<dbReference type="RefSeq" id="WP_096452794.1">
    <property type="nucleotide sequence ID" value="NZ_JBHSOG010000098.1"/>
</dbReference>
<dbReference type="CDD" id="cd03169">
    <property type="entry name" value="GATase1_PfpI_1"/>
    <property type="match status" value="1"/>
</dbReference>
<dbReference type="NCBIfam" id="TIGR01382">
    <property type="entry name" value="PfpI"/>
    <property type="match status" value="1"/>
</dbReference>
<evidence type="ECO:0000256" key="1">
    <source>
        <dbReference type="ARBA" id="ARBA00008542"/>
    </source>
</evidence>
<dbReference type="EMBL" id="JBHSOG010000098">
    <property type="protein sequence ID" value="MFC5771657.1"/>
    <property type="molecule type" value="Genomic_DNA"/>
</dbReference>
<dbReference type="InterPro" id="IPR029062">
    <property type="entry name" value="Class_I_gatase-like"/>
</dbReference>
<keyword evidence="4" id="KW-1185">Reference proteome</keyword>